<dbReference type="GO" id="GO:0003677">
    <property type="term" value="F:DNA binding"/>
    <property type="evidence" value="ECO:0007669"/>
    <property type="project" value="UniProtKB-KW"/>
</dbReference>
<keyword evidence="9" id="KW-0238">DNA-binding</keyword>
<evidence type="ECO:0000256" key="8">
    <source>
        <dbReference type="ARBA" id="ARBA00023015"/>
    </source>
</evidence>
<dbReference type="SUPFAM" id="SSF46785">
    <property type="entry name" value="Winged helix' DNA-binding domain"/>
    <property type="match status" value="1"/>
</dbReference>
<dbReference type="Gene3D" id="3.90.1150.10">
    <property type="entry name" value="Aspartate Aminotransferase, domain 1"/>
    <property type="match status" value="1"/>
</dbReference>
<evidence type="ECO:0000256" key="6">
    <source>
        <dbReference type="ARBA" id="ARBA00022679"/>
    </source>
</evidence>
<dbReference type="FunFam" id="3.40.640.10:FF:000053">
    <property type="entry name" value="Aminotransferase, class I"/>
    <property type="match status" value="1"/>
</dbReference>
<dbReference type="PROSITE" id="PS50949">
    <property type="entry name" value="HTH_GNTR"/>
    <property type="match status" value="1"/>
</dbReference>
<feature type="domain" description="HTH gntR-type" evidence="11">
    <location>
        <begin position="15"/>
        <end position="83"/>
    </location>
</feature>
<dbReference type="InterPro" id="IPR036388">
    <property type="entry name" value="WH-like_DNA-bd_sf"/>
</dbReference>
<evidence type="ECO:0000256" key="3">
    <source>
        <dbReference type="ARBA" id="ARBA00007441"/>
    </source>
</evidence>
<evidence type="ECO:0000313" key="13">
    <source>
        <dbReference type="Proteomes" id="UP000095743"/>
    </source>
</evidence>
<name>A0A1D8GP67_9FIRM</name>
<dbReference type="InterPro" id="IPR015421">
    <property type="entry name" value="PyrdxlP-dep_Trfase_major"/>
</dbReference>
<dbReference type="InterPro" id="IPR051446">
    <property type="entry name" value="HTH_trans_reg/aminotransferase"/>
</dbReference>
<gene>
    <name evidence="12" type="ORF">Gferi_25895</name>
</gene>
<dbReference type="InterPro" id="IPR036390">
    <property type="entry name" value="WH_DNA-bd_sf"/>
</dbReference>
<evidence type="ECO:0000256" key="2">
    <source>
        <dbReference type="ARBA" id="ARBA00005384"/>
    </source>
</evidence>
<reference evidence="12 13" key="1">
    <citation type="submission" date="2016-09" db="EMBL/GenBank/DDBJ databases">
        <title>Genomic analysis reveals versatility of anaerobic energy metabolism of Geosporobacter ferrireducens IRF9 of phylum Firmicutes.</title>
        <authorList>
            <person name="Kim S.-J."/>
        </authorList>
    </citation>
    <scope>NUCLEOTIDE SEQUENCE [LARGE SCALE GENOMIC DNA]</scope>
    <source>
        <strain evidence="12 13">IRF9</strain>
    </source>
</reference>
<sequence length="497" mass="56950">MKYYEQIQLSKQNEQHLYVQLFEAIKNFILEGLIVADEKLPPIRQLAEVLGVNNATVVKAYELLEKEGYIYKRIGSGTFVSPDIRSKMGSTAPDKFPLDEDLSLMNRGQIQIQEHMISFASATPTPDLFPVDDFQDLLNEILNRDKGNAFGYQESQGYYPLRESLVAYMKQYEINTKPENIQIISGAQQGIDVIAKAFVNPGDVVIVEKPTYTGAIATFKSRGAKIIDIEIYKDGMDIEKLETVIQKHKPKLIYMMPNFQNPTGYSYSDGKKHKILELAYQYDLQIVEDDYLSDLSFYNTENITLKSIDQHDQVIYIKSFSKIFMPGLRLGFLVLPEKTYHRILAAKHASDISTSGLIQRAFDLYLRKGIWKRHIHFMEHIYKERFEIMDLAIRKHILPYGVTYNPPLGGLSFWLCLNENFSTNQLYNIAAKKNILMVPGAVFFVGQKDSNCFRLSTAAVYPEQIEPGMIALSEAIREYIEKKESRKNSTSVYTPLL</sequence>
<dbReference type="Proteomes" id="UP000095743">
    <property type="component" value="Chromosome"/>
</dbReference>
<proteinExistence type="inferred from homology"/>
<organism evidence="12 13">
    <name type="scientific">Geosporobacter ferrireducens</name>
    <dbReference type="NCBI Taxonomy" id="1424294"/>
    <lineage>
        <taxon>Bacteria</taxon>
        <taxon>Bacillati</taxon>
        <taxon>Bacillota</taxon>
        <taxon>Clostridia</taxon>
        <taxon>Peptostreptococcales</taxon>
        <taxon>Thermotaleaceae</taxon>
        <taxon>Geosporobacter</taxon>
    </lineage>
</organism>
<comment type="subunit">
    <text evidence="4">Homodimer.</text>
</comment>
<dbReference type="GO" id="GO:0008483">
    <property type="term" value="F:transaminase activity"/>
    <property type="evidence" value="ECO:0007669"/>
    <property type="project" value="UniProtKB-KW"/>
</dbReference>
<keyword evidence="8" id="KW-0805">Transcription regulation</keyword>
<keyword evidence="5" id="KW-0032">Aminotransferase</keyword>
<comment type="cofactor">
    <cofactor evidence="1">
        <name>pyridoxal 5'-phosphate</name>
        <dbReference type="ChEBI" id="CHEBI:597326"/>
    </cofactor>
</comment>
<dbReference type="GO" id="GO:0030170">
    <property type="term" value="F:pyridoxal phosphate binding"/>
    <property type="evidence" value="ECO:0007669"/>
    <property type="project" value="InterPro"/>
</dbReference>
<evidence type="ECO:0000256" key="5">
    <source>
        <dbReference type="ARBA" id="ARBA00022576"/>
    </source>
</evidence>
<comment type="similarity">
    <text evidence="3">Belongs to the class-I pyridoxal-phosphate-dependent aminotransferase family.</text>
</comment>
<evidence type="ECO:0000259" key="11">
    <source>
        <dbReference type="PROSITE" id="PS50949"/>
    </source>
</evidence>
<keyword evidence="6" id="KW-0808">Transferase</keyword>
<keyword evidence="7" id="KW-0663">Pyridoxal phosphate</keyword>
<keyword evidence="10" id="KW-0804">Transcription</keyword>
<dbReference type="Gene3D" id="1.10.10.10">
    <property type="entry name" value="Winged helix-like DNA-binding domain superfamily/Winged helix DNA-binding domain"/>
    <property type="match status" value="1"/>
</dbReference>
<evidence type="ECO:0000256" key="7">
    <source>
        <dbReference type="ARBA" id="ARBA00022898"/>
    </source>
</evidence>
<dbReference type="GO" id="GO:0003700">
    <property type="term" value="F:DNA-binding transcription factor activity"/>
    <property type="evidence" value="ECO:0007669"/>
    <property type="project" value="InterPro"/>
</dbReference>
<protein>
    <submittedName>
        <fullName evidence="12">Transcriptional regulator</fullName>
    </submittedName>
</protein>
<evidence type="ECO:0000313" key="12">
    <source>
        <dbReference type="EMBL" id="AOT72685.1"/>
    </source>
</evidence>
<keyword evidence="13" id="KW-1185">Reference proteome</keyword>
<dbReference type="SUPFAM" id="SSF53383">
    <property type="entry name" value="PLP-dependent transferases"/>
    <property type="match status" value="1"/>
</dbReference>
<dbReference type="CDD" id="cd00609">
    <property type="entry name" value="AAT_like"/>
    <property type="match status" value="1"/>
</dbReference>
<dbReference type="KEGG" id="gfe:Gferi_25895"/>
<dbReference type="PANTHER" id="PTHR46577:SF2">
    <property type="entry name" value="TRANSCRIPTIONAL REGULATORY PROTEIN"/>
    <property type="match status" value="1"/>
</dbReference>
<dbReference type="STRING" id="1424294.Gferi_25895"/>
<dbReference type="Gene3D" id="3.40.640.10">
    <property type="entry name" value="Type I PLP-dependent aspartate aminotransferase-like (Major domain)"/>
    <property type="match status" value="1"/>
</dbReference>
<evidence type="ECO:0000256" key="10">
    <source>
        <dbReference type="ARBA" id="ARBA00023163"/>
    </source>
</evidence>
<dbReference type="EMBL" id="CP017269">
    <property type="protein sequence ID" value="AOT72685.1"/>
    <property type="molecule type" value="Genomic_DNA"/>
</dbReference>
<dbReference type="SMART" id="SM00345">
    <property type="entry name" value="HTH_GNTR"/>
    <property type="match status" value="1"/>
</dbReference>
<evidence type="ECO:0000256" key="9">
    <source>
        <dbReference type="ARBA" id="ARBA00023125"/>
    </source>
</evidence>
<dbReference type="PANTHER" id="PTHR46577">
    <property type="entry name" value="HTH-TYPE TRANSCRIPTIONAL REGULATORY PROTEIN GABR"/>
    <property type="match status" value="1"/>
</dbReference>
<accession>A0A1D8GP67</accession>
<dbReference type="Pfam" id="PF00392">
    <property type="entry name" value="GntR"/>
    <property type="match status" value="1"/>
</dbReference>
<evidence type="ECO:0000256" key="4">
    <source>
        <dbReference type="ARBA" id="ARBA00011738"/>
    </source>
</evidence>
<dbReference type="OrthoDB" id="9802328at2"/>
<dbReference type="InterPro" id="IPR000524">
    <property type="entry name" value="Tscrpt_reg_HTH_GntR"/>
</dbReference>
<dbReference type="Pfam" id="PF00155">
    <property type="entry name" value="Aminotran_1_2"/>
    <property type="match status" value="1"/>
</dbReference>
<dbReference type="InterPro" id="IPR015422">
    <property type="entry name" value="PyrdxlP-dep_Trfase_small"/>
</dbReference>
<dbReference type="AlphaFoldDB" id="A0A1D8GP67"/>
<evidence type="ECO:0000256" key="1">
    <source>
        <dbReference type="ARBA" id="ARBA00001933"/>
    </source>
</evidence>
<comment type="similarity">
    <text evidence="2">In the C-terminal section; belongs to the class-I pyridoxal-phosphate-dependent aminotransferase family.</text>
</comment>
<dbReference type="InterPro" id="IPR015424">
    <property type="entry name" value="PyrdxlP-dep_Trfase"/>
</dbReference>
<dbReference type="InterPro" id="IPR004839">
    <property type="entry name" value="Aminotransferase_I/II_large"/>
</dbReference>
<dbReference type="CDD" id="cd07377">
    <property type="entry name" value="WHTH_GntR"/>
    <property type="match status" value="1"/>
</dbReference>
<dbReference type="RefSeq" id="WP_069980994.1">
    <property type="nucleotide sequence ID" value="NZ_CP017269.1"/>
</dbReference>